<dbReference type="RefSeq" id="WP_114917625.1">
    <property type="nucleotide sequence ID" value="NZ_CP024848.1"/>
</dbReference>
<dbReference type="InterPro" id="IPR023393">
    <property type="entry name" value="START-like_dom_sf"/>
</dbReference>
<evidence type="ECO:0000313" key="2">
    <source>
        <dbReference type="Proteomes" id="UP000253908"/>
    </source>
</evidence>
<accession>A0A345PK09</accession>
<dbReference type="SUPFAM" id="SSF55961">
    <property type="entry name" value="Bet v1-like"/>
    <property type="match status" value="1"/>
</dbReference>
<sequence length="148" mass="16290">MRIEHVYTFKGVPRNIVWETIQDKEVLQKALPGCKVFEEVEENKYHSVLGINIGPIKGEFTADVEQLDMEEPEAYRLLVKAKGKPGEIDADAAIQFEETAEGTVLTCVAEVQITGLLASIGQRVVGGVAKVVIGQFFKDVDKETKKAA</sequence>
<dbReference type="AlphaFoldDB" id="A0A345PK09"/>
<organism evidence="1 2">
    <name type="scientific">Oceanobacillus zhaokaii</name>
    <dbReference type="NCBI Taxonomy" id="2052660"/>
    <lineage>
        <taxon>Bacteria</taxon>
        <taxon>Bacillati</taxon>
        <taxon>Bacillota</taxon>
        <taxon>Bacilli</taxon>
        <taxon>Bacillales</taxon>
        <taxon>Bacillaceae</taxon>
        <taxon>Oceanobacillus</taxon>
    </lineage>
</organism>
<proteinExistence type="predicted"/>
<gene>
    <name evidence="1" type="ORF">CUC15_15975</name>
</gene>
<name>A0A345PK09_9BACI</name>
<dbReference type="Gene3D" id="3.30.530.20">
    <property type="match status" value="1"/>
</dbReference>
<dbReference type="PANTHER" id="PTHR38588:SF1">
    <property type="entry name" value="BLL0334 PROTEIN"/>
    <property type="match status" value="1"/>
</dbReference>
<dbReference type="PANTHER" id="PTHR38588">
    <property type="entry name" value="BLL0334 PROTEIN"/>
    <property type="match status" value="1"/>
</dbReference>
<dbReference type="EMBL" id="CP024848">
    <property type="protein sequence ID" value="AXI10339.1"/>
    <property type="molecule type" value="Genomic_DNA"/>
</dbReference>
<dbReference type="OrthoDB" id="9787428at2"/>
<evidence type="ECO:0000313" key="1">
    <source>
        <dbReference type="EMBL" id="AXI10339.1"/>
    </source>
</evidence>
<dbReference type="InterPro" id="IPR010419">
    <property type="entry name" value="CO_DH_gsu"/>
</dbReference>
<protein>
    <submittedName>
        <fullName evidence="1">Carbon monoxide dehydrogenase</fullName>
    </submittedName>
</protein>
<keyword evidence="2" id="KW-1185">Reference proteome</keyword>
<dbReference type="Pfam" id="PF06240">
    <property type="entry name" value="COXG"/>
    <property type="match status" value="1"/>
</dbReference>
<dbReference type="CDD" id="cd05018">
    <property type="entry name" value="CoxG"/>
    <property type="match status" value="1"/>
</dbReference>
<dbReference type="Proteomes" id="UP000253908">
    <property type="component" value="Chromosome"/>
</dbReference>
<dbReference type="KEGG" id="ocn:CUC15_15975"/>
<reference evidence="2" key="1">
    <citation type="submission" date="2017-11" db="EMBL/GenBank/DDBJ databases">
        <authorList>
            <person name="Zhu W."/>
        </authorList>
    </citation>
    <scope>NUCLEOTIDE SEQUENCE [LARGE SCALE GENOMIC DNA]</scope>
    <source>
        <strain evidence="2">160</strain>
    </source>
</reference>